<evidence type="ECO:0000313" key="2">
    <source>
        <dbReference type="Proteomes" id="UP000784294"/>
    </source>
</evidence>
<evidence type="ECO:0000313" key="1">
    <source>
        <dbReference type="EMBL" id="VEL23278.1"/>
    </source>
</evidence>
<proteinExistence type="predicted"/>
<protein>
    <submittedName>
        <fullName evidence="1">Uncharacterized protein</fullName>
    </submittedName>
</protein>
<organism evidence="1 2">
    <name type="scientific">Protopolystoma xenopodis</name>
    <dbReference type="NCBI Taxonomy" id="117903"/>
    <lineage>
        <taxon>Eukaryota</taxon>
        <taxon>Metazoa</taxon>
        <taxon>Spiralia</taxon>
        <taxon>Lophotrochozoa</taxon>
        <taxon>Platyhelminthes</taxon>
        <taxon>Monogenea</taxon>
        <taxon>Polyopisthocotylea</taxon>
        <taxon>Polystomatidea</taxon>
        <taxon>Polystomatidae</taxon>
        <taxon>Protopolystoma</taxon>
    </lineage>
</organism>
<dbReference type="Proteomes" id="UP000784294">
    <property type="component" value="Unassembled WGS sequence"/>
</dbReference>
<keyword evidence="2" id="KW-1185">Reference proteome</keyword>
<dbReference type="EMBL" id="CAAALY010061103">
    <property type="protein sequence ID" value="VEL23278.1"/>
    <property type="molecule type" value="Genomic_DNA"/>
</dbReference>
<reference evidence="1" key="1">
    <citation type="submission" date="2018-11" db="EMBL/GenBank/DDBJ databases">
        <authorList>
            <consortium name="Pathogen Informatics"/>
        </authorList>
    </citation>
    <scope>NUCLEOTIDE SEQUENCE</scope>
</reference>
<dbReference type="AlphaFoldDB" id="A0A3S5BXM2"/>
<gene>
    <name evidence="1" type="ORF">PXEA_LOCUS16718</name>
</gene>
<comment type="caution">
    <text evidence="1">The sequence shown here is derived from an EMBL/GenBank/DDBJ whole genome shotgun (WGS) entry which is preliminary data.</text>
</comment>
<accession>A0A3S5BXM2</accession>
<sequence length="87" mass="10004">MTTASRLDQTAVSTPPHCHIGNPSWIQYLLMSIVINLEDGIADRVLEDIGHDSKRWFSFFGCWGLAQSERPETLPHFMCRADEKEWL</sequence>
<name>A0A3S5BXM2_9PLAT</name>